<protein>
    <submittedName>
        <fullName evidence="2">Uncharacterized protein</fullName>
    </submittedName>
</protein>
<feature type="signal peptide" evidence="1">
    <location>
        <begin position="1"/>
        <end position="22"/>
    </location>
</feature>
<evidence type="ECO:0000313" key="3">
    <source>
        <dbReference type="Proteomes" id="UP000295707"/>
    </source>
</evidence>
<gene>
    <name evidence="2" type="ORF">DFR30_2444</name>
</gene>
<proteinExistence type="predicted"/>
<name>A0A4R1HCH3_9GAMM</name>
<evidence type="ECO:0000256" key="1">
    <source>
        <dbReference type="SAM" id="SignalP"/>
    </source>
</evidence>
<dbReference type="Proteomes" id="UP000295707">
    <property type="component" value="Unassembled WGS sequence"/>
</dbReference>
<sequence length="111" mass="12017">MKRLFTLCGFILSLSLFGVTHAGKLPGYYPANFQGTGFIDRIDFGSGEIVVNDSLLALSETATVNSLSKAGDSLGRLSKGVHIGYRYDNIDGLKVITTIWLLPGNYGQTRD</sequence>
<organism evidence="2 3">
    <name type="scientific">Thiogranum longum</name>
    <dbReference type="NCBI Taxonomy" id="1537524"/>
    <lineage>
        <taxon>Bacteria</taxon>
        <taxon>Pseudomonadati</taxon>
        <taxon>Pseudomonadota</taxon>
        <taxon>Gammaproteobacteria</taxon>
        <taxon>Chromatiales</taxon>
        <taxon>Ectothiorhodospiraceae</taxon>
        <taxon>Thiogranum</taxon>
    </lineage>
</organism>
<keyword evidence="1" id="KW-0732">Signal</keyword>
<dbReference type="RefSeq" id="WP_132973555.1">
    <property type="nucleotide sequence ID" value="NZ_SMFX01000001.1"/>
</dbReference>
<reference evidence="2 3" key="1">
    <citation type="submission" date="2019-03" db="EMBL/GenBank/DDBJ databases">
        <title>Genomic Encyclopedia of Type Strains, Phase IV (KMG-IV): sequencing the most valuable type-strain genomes for metagenomic binning, comparative biology and taxonomic classification.</title>
        <authorList>
            <person name="Goeker M."/>
        </authorList>
    </citation>
    <scope>NUCLEOTIDE SEQUENCE [LARGE SCALE GENOMIC DNA]</scope>
    <source>
        <strain evidence="2 3">DSM 19610</strain>
    </source>
</reference>
<dbReference type="AlphaFoldDB" id="A0A4R1HCH3"/>
<feature type="chain" id="PRO_5020835446" evidence="1">
    <location>
        <begin position="23"/>
        <end position="111"/>
    </location>
</feature>
<evidence type="ECO:0000313" key="2">
    <source>
        <dbReference type="EMBL" id="TCK19148.1"/>
    </source>
</evidence>
<keyword evidence="3" id="KW-1185">Reference proteome</keyword>
<dbReference type="OrthoDB" id="9949962at2"/>
<dbReference type="EMBL" id="SMFX01000001">
    <property type="protein sequence ID" value="TCK19148.1"/>
    <property type="molecule type" value="Genomic_DNA"/>
</dbReference>
<accession>A0A4R1HCH3</accession>
<comment type="caution">
    <text evidence="2">The sequence shown here is derived from an EMBL/GenBank/DDBJ whole genome shotgun (WGS) entry which is preliminary data.</text>
</comment>